<protein>
    <submittedName>
        <fullName evidence="4">DNA-binding CsgD family transcriptional regulator</fullName>
    </submittedName>
</protein>
<evidence type="ECO:0000256" key="2">
    <source>
        <dbReference type="ARBA" id="ARBA00022840"/>
    </source>
</evidence>
<keyword evidence="5" id="KW-1185">Reference proteome</keyword>
<proteinExistence type="predicted"/>
<dbReference type="PANTHER" id="PTHR16305">
    <property type="entry name" value="TESTICULAR SOLUBLE ADENYLYL CYCLASE"/>
    <property type="match status" value="1"/>
</dbReference>
<name>A0A7X5TV77_9MYCO</name>
<dbReference type="PANTHER" id="PTHR16305:SF35">
    <property type="entry name" value="TRANSCRIPTIONAL ACTIVATOR DOMAIN"/>
    <property type="match status" value="1"/>
</dbReference>
<dbReference type="AlphaFoldDB" id="A0A7X5TV77"/>
<dbReference type="EMBL" id="JAANOW010000001">
    <property type="protein sequence ID" value="NIH93303.1"/>
    <property type="molecule type" value="Genomic_DNA"/>
</dbReference>
<dbReference type="Pfam" id="PF00196">
    <property type="entry name" value="GerE"/>
    <property type="match status" value="1"/>
</dbReference>
<dbReference type="CDD" id="cd06170">
    <property type="entry name" value="LuxR_C_like"/>
    <property type="match status" value="1"/>
</dbReference>
<evidence type="ECO:0000256" key="1">
    <source>
        <dbReference type="ARBA" id="ARBA00022741"/>
    </source>
</evidence>
<evidence type="ECO:0000313" key="5">
    <source>
        <dbReference type="Proteomes" id="UP000547444"/>
    </source>
</evidence>
<evidence type="ECO:0000259" key="3">
    <source>
        <dbReference type="PROSITE" id="PS50043"/>
    </source>
</evidence>
<keyword evidence="1" id="KW-0547">Nucleotide-binding</keyword>
<dbReference type="GO" id="GO:0003677">
    <property type="term" value="F:DNA binding"/>
    <property type="evidence" value="ECO:0007669"/>
    <property type="project" value="UniProtKB-KW"/>
</dbReference>
<keyword evidence="4" id="KW-0238">DNA-binding</keyword>
<dbReference type="SMART" id="SM00421">
    <property type="entry name" value="HTH_LUXR"/>
    <property type="match status" value="1"/>
</dbReference>
<dbReference type="GO" id="GO:0005737">
    <property type="term" value="C:cytoplasm"/>
    <property type="evidence" value="ECO:0007669"/>
    <property type="project" value="TreeGrafter"/>
</dbReference>
<dbReference type="RefSeq" id="WP_167154907.1">
    <property type="nucleotide sequence ID" value="NZ_JAANOW010000001.1"/>
</dbReference>
<dbReference type="GO" id="GO:0006355">
    <property type="term" value="P:regulation of DNA-templated transcription"/>
    <property type="evidence" value="ECO:0007669"/>
    <property type="project" value="InterPro"/>
</dbReference>
<dbReference type="InterPro" id="IPR000792">
    <property type="entry name" value="Tscrpt_reg_LuxR_C"/>
</dbReference>
<dbReference type="PROSITE" id="PS50043">
    <property type="entry name" value="HTH_LUXR_2"/>
    <property type="match status" value="1"/>
</dbReference>
<feature type="domain" description="HTH luxR-type" evidence="3">
    <location>
        <begin position="848"/>
        <end position="913"/>
    </location>
</feature>
<keyword evidence="2" id="KW-0067">ATP-binding</keyword>
<reference evidence="4 5" key="1">
    <citation type="submission" date="2020-03" db="EMBL/GenBank/DDBJ databases">
        <title>Sequencing the genomes of 1000 actinobacteria strains.</title>
        <authorList>
            <person name="Klenk H.-P."/>
        </authorList>
    </citation>
    <scope>NUCLEOTIDE SEQUENCE [LARGE SCALE GENOMIC DNA]</scope>
    <source>
        <strain evidence="4 5">DSM 44556</strain>
    </source>
</reference>
<dbReference type="InterPro" id="IPR036388">
    <property type="entry name" value="WH-like_DNA-bd_sf"/>
</dbReference>
<dbReference type="GO" id="GO:0005524">
    <property type="term" value="F:ATP binding"/>
    <property type="evidence" value="ECO:0007669"/>
    <property type="project" value="UniProtKB-KW"/>
</dbReference>
<organism evidence="4 5">
    <name type="scientific">Mycolicibacterium fluoranthenivorans</name>
    <dbReference type="NCBI Taxonomy" id="258505"/>
    <lineage>
        <taxon>Bacteria</taxon>
        <taxon>Bacillati</taxon>
        <taxon>Actinomycetota</taxon>
        <taxon>Actinomycetes</taxon>
        <taxon>Mycobacteriales</taxon>
        <taxon>Mycobacteriaceae</taxon>
        <taxon>Mycolicibacterium</taxon>
    </lineage>
</organism>
<dbReference type="SUPFAM" id="SSF52540">
    <property type="entry name" value="P-loop containing nucleoside triphosphate hydrolases"/>
    <property type="match status" value="1"/>
</dbReference>
<dbReference type="InterPro" id="IPR016032">
    <property type="entry name" value="Sig_transdc_resp-reg_C-effctor"/>
</dbReference>
<dbReference type="PRINTS" id="PR00038">
    <property type="entry name" value="HTHLUXR"/>
</dbReference>
<accession>A0A7X5TV77</accession>
<dbReference type="Proteomes" id="UP000547444">
    <property type="component" value="Unassembled WGS sequence"/>
</dbReference>
<dbReference type="GO" id="GO:0004016">
    <property type="term" value="F:adenylate cyclase activity"/>
    <property type="evidence" value="ECO:0007669"/>
    <property type="project" value="TreeGrafter"/>
</dbReference>
<dbReference type="Gene3D" id="1.10.10.10">
    <property type="entry name" value="Winged helix-like DNA-binding domain superfamily/Winged helix DNA-binding domain"/>
    <property type="match status" value="1"/>
</dbReference>
<sequence>MALVGRHREQQALAELLAATRRGQGGVVVLRGEAGIGKTALLANLVEGASGVRVLQISGAETELELAYAGVQQLCTPVMGLIGRLPGPQADALQVALGRKAGVAPDRLLVGLAVLTLLGEAGAAAPVLCVIDDAQWVDSASMQALALVARRILADPVAMVFATRDSGADQTLAGHPELVLRGLADHEARLLLASVVPGRINDRVRETVLSEAAGNPLALLELHKALTRDDLAGGYGLPNATSTQTQIERTFVRQIEGLPADTRLLLLVAAAEPVGRPEWLWAAAHRLGVGREAVAAAEAAGLIVAEGGVRFRHPLIRTASYRSSSASARRRAHAALASSIAGSAADDYRAWHRAHAADAPDAQIADELEHLAHRARARGGIAAAASFLEFAAGLTPDPPGRARRALDAAMAKLDAGMPDPAAQLVATAQDTTDDELVVARCELLRAKMAFAASRGVDAPPLLLAAAKRIGLLDPLESRKAYLGAVMASILVGRMSTEQHNSAPAVAAAARGAPPAPRPPRAIDLLLDGLVVRLTRGYPPAVTLLHDGISEYRRELEAGAIDARWHDLTSRVCLDLFDQDSYNFLVAREVEELRAAGALTMLPVALVTYAGICVTAGKFEQAAAVLEESAAIITATGAPVRPLINTYLAAYRGQEQLCREGVDATIKEAERRGEGYDVSVALYAEAVLHSGLGNYRAALDAASSGARFDDLGMCGYLLAELIEAAARCNEDDAAAEALERLLERTNASGTPTAHGIGARSTALTSSGSVADAAYREALAHLERSPAEVYLARTHLIYGEWLRREKRRADAREQLRIAHDMFTRMGAEGFAHRARRELTATGETVHTRVATETTSELTTQENHIARLARDGYTNIEIAGQLFISPRTVEWHLRKIFAKLGVASRRELRTALLDAP</sequence>
<gene>
    <name evidence="4" type="ORF">FHU31_000259</name>
</gene>
<dbReference type="Pfam" id="PF13191">
    <property type="entry name" value="AAA_16"/>
    <property type="match status" value="1"/>
</dbReference>
<dbReference type="SUPFAM" id="SSF46894">
    <property type="entry name" value="C-terminal effector domain of the bipartite response regulators"/>
    <property type="match status" value="1"/>
</dbReference>
<comment type="caution">
    <text evidence="4">The sequence shown here is derived from an EMBL/GenBank/DDBJ whole genome shotgun (WGS) entry which is preliminary data.</text>
</comment>
<evidence type="ECO:0000313" key="4">
    <source>
        <dbReference type="EMBL" id="NIH93303.1"/>
    </source>
</evidence>
<dbReference type="InterPro" id="IPR041664">
    <property type="entry name" value="AAA_16"/>
</dbReference>
<dbReference type="InterPro" id="IPR027417">
    <property type="entry name" value="P-loop_NTPase"/>
</dbReference>